<evidence type="ECO:0000256" key="5">
    <source>
        <dbReference type="ARBA" id="ARBA00022723"/>
    </source>
</evidence>
<evidence type="ECO:0000256" key="12">
    <source>
        <dbReference type="SAM" id="Phobius"/>
    </source>
</evidence>
<dbReference type="EMBL" id="SNXK01000004">
    <property type="protein sequence ID" value="TDP38126.1"/>
    <property type="molecule type" value="Genomic_DNA"/>
</dbReference>
<keyword evidence="6 11" id="KW-0378">Hydrolase</keyword>
<keyword evidence="4 12" id="KW-0812">Transmembrane</keyword>
<dbReference type="PANTHER" id="PTHR43221:SF1">
    <property type="entry name" value="PROTEASE HTPX"/>
    <property type="match status" value="1"/>
</dbReference>
<dbReference type="PANTHER" id="PTHR43221">
    <property type="entry name" value="PROTEASE HTPX"/>
    <property type="match status" value="1"/>
</dbReference>
<keyword evidence="7 11" id="KW-0862">Zinc</keyword>
<dbReference type="GO" id="GO:0046872">
    <property type="term" value="F:metal ion binding"/>
    <property type="evidence" value="ECO:0007669"/>
    <property type="project" value="UniProtKB-KW"/>
</dbReference>
<keyword evidence="8 12" id="KW-1133">Transmembrane helix</keyword>
<evidence type="ECO:0000256" key="1">
    <source>
        <dbReference type="ARBA" id="ARBA00004651"/>
    </source>
</evidence>
<feature type="transmembrane region" description="Helical" evidence="12">
    <location>
        <begin position="220"/>
        <end position="240"/>
    </location>
</feature>
<evidence type="ECO:0000256" key="10">
    <source>
        <dbReference type="ARBA" id="ARBA00023136"/>
    </source>
</evidence>
<dbReference type="InterPro" id="IPR001915">
    <property type="entry name" value="Peptidase_M48"/>
</dbReference>
<keyword evidence="9 11" id="KW-0482">Metalloprotease</keyword>
<feature type="transmembrane region" description="Helical" evidence="12">
    <location>
        <begin position="45"/>
        <end position="67"/>
    </location>
</feature>
<keyword evidence="3 11" id="KW-0645">Protease</keyword>
<feature type="transmembrane region" description="Helical" evidence="12">
    <location>
        <begin position="21"/>
        <end position="39"/>
    </location>
</feature>
<evidence type="ECO:0000256" key="2">
    <source>
        <dbReference type="ARBA" id="ARBA00022475"/>
    </source>
</evidence>
<reference evidence="14 15" key="1">
    <citation type="submission" date="2019-03" db="EMBL/GenBank/DDBJ databases">
        <title>Genomic Encyclopedia of Type Strains, Phase IV (KMG-IV): sequencing the most valuable type-strain genomes for metagenomic binning, comparative biology and taxonomic classification.</title>
        <authorList>
            <person name="Goeker M."/>
        </authorList>
    </citation>
    <scope>NUCLEOTIDE SEQUENCE [LARGE SCALE GENOMIC DNA]</scope>
    <source>
        <strain evidence="14 15">DSM 44496</strain>
    </source>
</reference>
<feature type="domain" description="Peptidase M48" evidence="13">
    <location>
        <begin position="96"/>
        <end position="302"/>
    </location>
</feature>
<keyword evidence="5" id="KW-0479">Metal-binding</keyword>
<dbReference type="InterPro" id="IPR050083">
    <property type="entry name" value="HtpX_protease"/>
</dbReference>
<dbReference type="GO" id="GO:0006508">
    <property type="term" value="P:proteolysis"/>
    <property type="evidence" value="ECO:0007669"/>
    <property type="project" value="UniProtKB-KW"/>
</dbReference>
<proteinExistence type="inferred from homology"/>
<sequence>MSVGSRKLRQVGRIRETAGGLALTLPSVALNVVLVYVVIVGFGLWAAIIMLVLWTGFGCGMASALWFHPNRGRAAAAYGFRKPVGSEPDILATAWAEVTRKAGVDGWPYSLWVQQSATFNAFAAPARMVAVTSWAIESLRPRQLAAVLAHELSHHLMLDPRVRLLDAWFSVPARVVKGIGGIPARAARGPGTLRCLARAAIATALLVAVAFFLTPRIGEPAVAVLIALLVLEPLTAAARARRGEFAADRMAVHLGYGRELHGALRRWLPHETAHTSALLAARARWLDTHPPIRQRLQVIRRTAAT</sequence>
<evidence type="ECO:0000256" key="11">
    <source>
        <dbReference type="RuleBase" id="RU003983"/>
    </source>
</evidence>
<evidence type="ECO:0000256" key="8">
    <source>
        <dbReference type="ARBA" id="ARBA00022989"/>
    </source>
</evidence>
<dbReference type="Gene3D" id="3.30.2010.10">
    <property type="entry name" value="Metalloproteases ('zincins'), catalytic domain"/>
    <property type="match status" value="1"/>
</dbReference>
<dbReference type="Proteomes" id="UP000295087">
    <property type="component" value="Unassembled WGS sequence"/>
</dbReference>
<dbReference type="GO" id="GO:0004222">
    <property type="term" value="F:metalloendopeptidase activity"/>
    <property type="evidence" value="ECO:0007669"/>
    <property type="project" value="InterPro"/>
</dbReference>
<comment type="similarity">
    <text evidence="11">Belongs to the peptidase M48 family.</text>
</comment>
<comment type="caution">
    <text evidence="14">The sequence shown here is derived from an EMBL/GenBank/DDBJ whole genome shotgun (WGS) entry which is preliminary data.</text>
</comment>
<comment type="subcellular location">
    <subcellularLocation>
        <location evidence="1">Cell membrane</location>
        <topology evidence="1">Multi-pass membrane protein</topology>
    </subcellularLocation>
</comment>
<dbReference type="Pfam" id="PF01435">
    <property type="entry name" value="Peptidase_M48"/>
    <property type="match status" value="1"/>
</dbReference>
<keyword evidence="15" id="KW-1185">Reference proteome</keyword>
<dbReference type="GO" id="GO:0005886">
    <property type="term" value="C:plasma membrane"/>
    <property type="evidence" value="ECO:0007669"/>
    <property type="project" value="UniProtKB-SubCell"/>
</dbReference>
<evidence type="ECO:0000259" key="13">
    <source>
        <dbReference type="Pfam" id="PF01435"/>
    </source>
</evidence>
<evidence type="ECO:0000256" key="7">
    <source>
        <dbReference type="ARBA" id="ARBA00022833"/>
    </source>
</evidence>
<evidence type="ECO:0000313" key="15">
    <source>
        <dbReference type="Proteomes" id="UP000295087"/>
    </source>
</evidence>
<feature type="transmembrane region" description="Helical" evidence="12">
    <location>
        <begin position="195"/>
        <end position="214"/>
    </location>
</feature>
<keyword evidence="10 12" id="KW-0472">Membrane</keyword>
<protein>
    <submittedName>
        <fullName evidence="14">Zn-dependent protease with chaperone function</fullName>
    </submittedName>
</protein>
<organism evidence="14 15">
    <name type="scientific">Nocardia ignorata</name>
    <dbReference type="NCBI Taxonomy" id="145285"/>
    <lineage>
        <taxon>Bacteria</taxon>
        <taxon>Bacillati</taxon>
        <taxon>Actinomycetota</taxon>
        <taxon>Actinomycetes</taxon>
        <taxon>Mycobacteriales</taxon>
        <taxon>Nocardiaceae</taxon>
        <taxon>Nocardia</taxon>
    </lineage>
</organism>
<evidence type="ECO:0000313" key="14">
    <source>
        <dbReference type="EMBL" id="TDP38126.1"/>
    </source>
</evidence>
<evidence type="ECO:0000256" key="4">
    <source>
        <dbReference type="ARBA" id="ARBA00022692"/>
    </source>
</evidence>
<name>A0A4R6PK11_NOCIG</name>
<comment type="cofactor">
    <cofactor evidence="11">
        <name>Zn(2+)</name>
        <dbReference type="ChEBI" id="CHEBI:29105"/>
    </cofactor>
    <text evidence="11">Binds 1 zinc ion per subunit.</text>
</comment>
<evidence type="ECO:0000256" key="3">
    <source>
        <dbReference type="ARBA" id="ARBA00022670"/>
    </source>
</evidence>
<gene>
    <name evidence="14" type="ORF">DFR75_104480</name>
</gene>
<accession>A0A4R6PK11</accession>
<evidence type="ECO:0000256" key="9">
    <source>
        <dbReference type="ARBA" id="ARBA00023049"/>
    </source>
</evidence>
<dbReference type="AlphaFoldDB" id="A0A4R6PK11"/>
<evidence type="ECO:0000256" key="6">
    <source>
        <dbReference type="ARBA" id="ARBA00022801"/>
    </source>
</evidence>
<keyword evidence="2" id="KW-1003">Cell membrane</keyword>